<dbReference type="SMART" id="SM00353">
    <property type="entry name" value="HLH"/>
    <property type="match status" value="1"/>
</dbReference>
<feature type="domain" description="BHLH" evidence="4">
    <location>
        <begin position="68"/>
        <end position="120"/>
    </location>
</feature>
<dbReference type="GO" id="GO:0070888">
    <property type="term" value="F:E-box binding"/>
    <property type="evidence" value="ECO:0007669"/>
    <property type="project" value="TreeGrafter"/>
</dbReference>
<proteinExistence type="predicted"/>
<dbReference type="Ensembl" id="ENSECRT00000010067.1">
    <property type="protein sequence ID" value="ENSECRP00000009902.1"/>
    <property type="gene ID" value="ENSECRG00000006625.1"/>
</dbReference>
<feature type="compositionally biased region" description="Low complexity" evidence="3">
    <location>
        <begin position="39"/>
        <end position="50"/>
    </location>
</feature>
<dbReference type="SUPFAM" id="SSF47459">
    <property type="entry name" value="HLH, helix-loop-helix DNA-binding domain"/>
    <property type="match status" value="1"/>
</dbReference>
<accession>A0A8C4S0H9</accession>
<dbReference type="CDD" id="cd18912">
    <property type="entry name" value="bHLH_TS_bHLHa9"/>
    <property type="match status" value="1"/>
</dbReference>
<dbReference type="GO" id="GO:0003700">
    <property type="term" value="F:DNA-binding transcription factor activity"/>
    <property type="evidence" value="ECO:0007669"/>
    <property type="project" value="TreeGrafter"/>
</dbReference>
<protein>
    <recommendedName>
        <fullName evidence="4">BHLH domain-containing protein</fullName>
    </recommendedName>
</protein>
<evidence type="ECO:0000256" key="3">
    <source>
        <dbReference type="SAM" id="MobiDB-lite"/>
    </source>
</evidence>
<organism evidence="5 6">
    <name type="scientific">Erpetoichthys calabaricus</name>
    <name type="common">Rope fish</name>
    <name type="synonym">Calamoichthys calabaricus</name>
    <dbReference type="NCBI Taxonomy" id="27687"/>
    <lineage>
        <taxon>Eukaryota</taxon>
        <taxon>Metazoa</taxon>
        <taxon>Chordata</taxon>
        <taxon>Craniata</taxon>
        <taxon>Vertebrata</taxon>
        <taxon>Euteleostomi</taxon>
        <taxon>Actinopterygii</taxon>
        <taxon>Polypteriformes</taxon>
        <taxon>Polypteridae</taxon>
        <taxon>Erpetoichthys</taxon>
    </lineage>
</organism>
<feature type="region of interest" description="Disordered" evidence="3">
    <location>
        <begin position="24"/>
        <end position="63"/>
    </location>
</feature>
<reference evidence="5" key="2">
    <citation type="submission" date="2025-08" db="UniProtKB">
        <authorList>
            <consortium name="Ensembl"/>
        </authorList>
    </citation>
    <scope>IDENTIFICATION</scope>
</reference>
<evidence type="ECO:0000259" key="4">
    <source>
        <dbReference type="PROSITE" id="PS50888"/>
    </source>
</evidence>
<evidence type="ECO:0000256" key="1">
    <source>
        <dbReference type="ARBA" id="ARBA00023015"/>
    </source>
</evidence>
<dbReference type="GO" id="GO:0009653">
    <property type="term" value="P:anatomical structure morphogenesis"/>
    <property type="evidence" value="ECO:0007669"/>
    <property type="project" value="TreeGrafter"/>
</dbReference>
<evidence type="ECO:0000313" key="6">
    <source>
        <dbReference type="Proteomes" id="UP000694620"/>
    </source>
</evidence>
<reference evidence="5" key="1">
    <citation type="submission" date="2021-06" db="EMBL/GenBank/DDBJ databases">
        <authorList>
            <consortium name="Wellcome Sanger Institute Data Sharing"/>
        </authorList>
    </citation>
    <scope>NUCLEOTIDE SEQUENCE [LARGE SCALE GENOMIC DNA]</scope>
</reference>
<keyword evidence="2" id="KW-0804">Transcription</keyword>
<reference evidence="5" key="3">
    <citation type="submission" date="2025-09" db="UniProtKB">
        <authorList>
            <consortium name="Ensembl"/>
        </authorList>
    </citation>
    <scope>IDENTIFICATION</scope>
</reference>
<dbReference type="PANTHER" id="PTHR19290:SF102">
    <property type="entry name" value="TRANSCRIPTION FACTOR ATOH8"/>
    <property type="match status" value="1"/>
</dbReference>
<dbReference type="Gene3D" id="4.10.280.10">
    <property type="entry name" value="Helix-loop-helix DNA-binding domain"/>
    <property type="match status" value="1"/>
</dbReference>
<keyword evidence="6" id="KW-1185">Reference proteome</keyword>
<dbReference type="GO" id="GO:0045944">
    <property type="term" value="P:positive regulation of transcription by RNA polymerase II"/>
    <property type="evidence" value="ECO:0007669"/>
    <property type="project" value="TreeGrafter"/>
</dbReference>
<dbReference type="PROSITE" id="PS50888">
    <property type="entry name" value="BHLH"/>
    <property type="match status" value="1"/>
</dbReference>
<dbReference type="GeneTree" id="ENSGT00390000002453"/>
<dbReference type="PANTHER" id="PTHR19290">
    <property type="entry name" value="BASIC HELIX-LOOP-HELIX PROTEIN NEUROGENIN-RELATED"/>
    <property type="match status" value="1"/>
</dbReference>
<dbReference type="GO" id="GO:0005634">
    <property type="term" value="C:nucleus"/>
    <property type="evidence" value="ECO:0007669"/>
    <property type="project" value="TreeGrafter"/>
</dbReference>
<dbReference type="InterPro" id="IPR050359">
    <property type="entry name" value="bHLH_transcription_factors"/>
</dbReference>
<name>A0A8C4S0H9_ERPCA</name>
<sequence length="279" mass="31162">MLSSQVTGREGACRFGKAGLRSFSKTSSMSEESKRRAGSSHGSESSASSGEVDEIRFKKRARPVRSKARRVAANVRERKRILDYNQAFNALRMALKHDLNGKRLSKIATLRRAINRISSLSLFLRTNPVQRLVCNHSECHGQFEEPQMESTKDGSPQSFQVVPESHRHPAHSLQTATEPVYAETAAHFTPTCSPVPVYSKYIPETQFYFHQGHYGTSKEDTQSSPYYGGGGNAAYQYAMRTSCHQNHVDNYVDSSTAVSLSWQLGYLQGTGYQQSLSMH</sequence>
<dbReference type="Pfam" id="PF00010">
    <property type="entry name" value="HLH"/>
    <property type="match status" value="1"/>
</dbReference>
<evidence type="ECO:0000256" key="2">
    <source>
        <dbReference type="ARBA" id="ARBA00023163"/>
    </source>
</evidence>
<dbReference type="Proteomes" id="UP000694620">
    <property type="component" value="Chromosome 8"/>
</dbReference>
<dbReference type="InterPro" id="IPR036638">
    <property type="entry name" value="HLH_DNA-bd_sf"/>
</dbReference>
<keyword evidence="1" id="KW-0805">Transcription regulation</keyword>
<evidence type="ECO:0000313" key="5">
    <source>
        <dbReference type="Ensembl" id="ENSECRP00000009902.1"/>
    </source>
</evidence>
<dbReference type="InterPro" id="IPR011598">
    <property type="entry name" value="bHLH_dom"/>
</dbReference>
<dbReference type="AlphaFoldDB" id="A0A8C4S0H9"/>
<dbReference type="GO" id="GO:0046983">
    <property type="term" value="F:protein dimerization activity"/>
    <property type="evidence" value="ECO:0007669"/>
    <property type="project" value="InterPro"/>
</dbReference>